<sequence>MQNLNLARILMRDPNQKASGSMKNFIKEIITMLELRKAAVGGEVVDDCMKKKMVRRRRLLYDSSGEGPICREPNVDQG</sequence>
<evidence type="ECO:0000313" key="1">
    <source>
        <dbReference type="EMBL" id="KZV51955.1"/>
    </source>
</evidence>
<name>A0A2Z7D098_9LAMI</name>
<gene>
    <name evidence="1" type="ORF">F511_08565</name>
</gene>
<dbReference type="EMBL" id="KQ991552">
    <property type="protein sequence ID" value="KZV51955.1"/>
    <property type="molecule type" value="Genomic_DNA"/>
</dbReference>
<dbReference type="AlphaFoldDB" id="A0A2Z7D098"/>
<keyword evidence="2" id="KW-1185">Reference proteome</keyword>
<organism evidence="1 2">
    <name type="scientific">Dorcoceras hygrometricum</name>
    <dbReference type="NCBI Taxonomy" id="472368"/>
    <lineage>
        <taxon>Eukaryota</taxon>
        <taxon>Viridiplantae</taxon>
        <taxon>Streptophyta</taxon>
        <taxon>Embryophyta</taxon>
        <taxon>Tracheophyta</taxon>
        <taxon>Spermatophyta</taxon>
        <taxon>Magnoliopsida</taxon>
        <taxon>eudicotyledons</taxon>
        <taxon>Gunneridae</taxon>
        <taxon>Pentapetalae</taxon>
        <taxon>asterids</taxon>
        <taxon>lamiids</taxon>
        <taxon>Lamiales</taxon>
        <taxon>Gesneriaceae</taxon>
        <taxon>Didymocarpoideae</taxon>
        <taxon>Trichosporeae</taxon>
        <taxon>Loxocarpinae</taxon>
        <taxon>Dorcoceras</taxon>
    </lineage>
</organism>
<proteinExistence type="predicted"/>
<accession>A0A2Z7D098</accession>
<protein>
    <submittedName>
        <fullName evidence="1">Uncharacterized protein</fullName>
    </submittedName>
</protein>
<dbReference type="Proteomes" id="UP000250235">
    <property type="component" value="Unassembled WGS sequence"/>
</dbReference>
<reference evidence="1 2" key="1">
    <citation type="journal article" date="2015" name="Proc. Natl. Acad. Sci. U.S.A.">
        <title>The resurrection genome of Boea hygrometrica: A blueprint for survival of dehydration.</title>
        <authorList>
            <person name="Xiao L."/>
            <person name="Yang G."/>
            <person name="Zhang L."/>
            <person name="Yang X."/>
            <person name="Zhao S."/>
            <person name="Ji Z."/>
            <person name="Zhou Q."/>
            <person name="Hu M."/>
            <person name="Wang Y."/>
            <person name="Chen M."/>
            <person name="Xu Y."/>
            <person name="Jin H."/>
            <person name="Xiao X."/>
            <person name="Hu G."/>
            <person name="Bao F."/>
            <person name="Hu Y."/>
            <person name="Wan P."/>
            <person name="Li L."/>
            <person name="Deng X."/>
            <person name="Kuang T."/>
            <person name="Xiang C."/>
            <person name="Zhu J.K."/>
            <person name="Oliver M.J."/>
            <person name="He Y."/>
        </authorList>
    </citation>
    <scope>NUCLEOTIDE SEQUENCE [LARGE SCALE GENOMIC DNA]</scope>
    <source>
        <strain evidence="2">cv. XS01</strain>
    </source>
</reference>
<evidence type="ECO:0000313" key="2">
    <source>
        <dbReference type="Proteomes" id="UP000250235"/>
    </source>
</evidence>